<dbReference type="InterPro" id="IPR013094">
    <property type="entry name" value="AB_hydrolase_3"/>
</dbReference>
<dbReference type="InterPro" id="IPR029058">
    <property type="entry name" value="AB_hydrolase_fold"/>
</dbReference>
<dbReference type="GO" id="GO:0016787">
    <property type="term" value="F:hydrolase activity"/>
    <property type="evidence" value="ECO:0007669"/>
    <property type="project" value="UniProtKB-KW"/>
</dbReference>
<dbReference type="PANTHER" id="PTHR23025:SF3">
    <property type="entry name" value="HORMONE-SENSITIVE LIPASE"/>
    <property type="match status" value="1"/>
</dbReference>
<accession>A0ABS5PMW0</accession>
<keyword evidence="3" id="KW-1185">Reference proteome</keyword>
<feature type="domain" description="Alpha/beta hydrolase fold-3" evidence="1">
    <location>
        <begin position="65"/>
        <end position="295"/>
    </location>
</feature>
<evidence type="ECO:0000313" key="2">
    <source>
        <dbReference type="EMBL" id="MBS7526376.1"/>
    </source>
</evidence>
<proteinExistence type="predicted"/>
<sequence>MISDNKNQLVDFLRKTGTGNTVDKYMLNKFSVHQTIEREVMTRSGSTHIFIHYPDHTGNTLPLFINIHGGGFVKGHREQDTVFSKNICHHANCAVLDIDYKPSPEVKYPFALNQCYDVVKWAYDNAETLGFNADKIVLCGHSAGGNLAAAITIVNQVKRDFKIAFQILDYPFLDLYTMPQLKRNAYRKPVSIPAKISHMISSAFVGGDDLPDPTITIRAAQLYVDAYVESAYTADPTVSPLLAPDEMLVGLPEALIISCGDDLLGEEAEKYAYRLIEAGTVVTAKRFLESQHGFVVRRLDQYLEAEALIFRSLQHIFS</sequence>
<comment type="caution">
    <text evidence="2">The sequence shown here is derived from an EMBL/GenBank/DDBJ whole genome shotgun (WGS) entry which is preliminary data.</text>
</comment>
<dbReference type="EMBL" id="JAHBCL010000009">
    <property type="protein sequence ID" value="MBS7526376.1"/>
    <property type="molecule type" value="Genomic_DNA"/>
</dbReference>
<gene>
    <name evidence="2" type="ORF">KHM83_06780</name>
</gene>
<dbReference type="Proteomes" id="UP000746471">
    <property type="component" value="Unassembled WGS sequence"/>
</dbReference>
<evidence type="ECO:0000313" key="3">
    <source>
        <dbReference type="Proteomes" id="UP000746471"/>
    </source>
</evidence>
<keyword evidence="2" id="KW-0378">Hydrolase</keyword>
<evidence type="ECO:0000259" key="1">
    <source>
        <dbReference type="Pfam" id="PF07859"/>
    </source>
</evidence>
<dbReference type="RefSeq" id="WP_213236225.1">
    <property type="nucleotide sequence ID" value="NZ_JAHBCL010000009.1"/>
</dbReference>
<name>A0ABS5PMW0_9FIRM</name>
<protein>
    <submittedName>
        <fullName evidence="2">Alpha/beta hydrolase</fullName>
    </submittedName>
</protein>
<dbReference type="Pfam" id="PF07859">
    <property type="entry name" value="Abhydrolase_3"/>
    <property type="match status" value="1"/>
</dbReference>
<dbReference type="Gene3D" id="3.40.50.1820">
    <property type="entry name" value="alpha/beta hydrolase"/>
    <property type="match status" value="1"/>
</dbReference>
<reference evidence="2 3" key="1">
    <citation type="submission" date="2021-05" db="EMBL/GenBank/DDBJ databases">
        <title>Fusibacter ferrireducens sp. nov., an anaerobic, sulfur- and Fe-reducing bacterium isolated from the mangrove sediment.</title>
        <authorList>
            <person name="Qiu D."/>
        </authorList>
    </citation>
    <scope>NUCLEOTIDE SEQUENCE [LARGE SCALE GENOMIC DNA]</scope>
    <source>
        <strain evidence="2 3">DSM 12116</strain>
    </source>
</reference>
<organism evidence="2 3">
    <name type="scientific">Fusibacter paucivorans</name>
    <dbReference type="NCBI Taxonomy" id="76009"/>
    <lineage>
        <taxon>Bacteria</taxon>
        <taxon>Bacillati</taxon>
        <taxon>Bacillota</taxon>
        <taxon>Clostridia</taxon>
        <taxon>Eubacteriales</taxon>
        <taxon>Eubacteriales Family XII. Incertae Sedis</taxon>
        <taxon>Fusibacter</taxon>
    </lineage>
</organism>
<dbReference type="SUPFAM" id="SSF53474">
    <property type="entry name" value="alpha/beta-Hydrolases"/>
    <property type="match status" value="1"/>
</dbReference>
<dbReference type="PANTHER" id="PTHR23025">
    <property type="entry name" value="TRIACYLGLYCEROL LIPASE"/>
    <property type="match status" value="1"/>
</dbReference>